<evidence type="ECO:0000313" key="1">
    <source>
        <dbReference type="EMBL" id="KFH45376.1"/>
    </source>
</evidence>
<gene>
    <name evidence="1" type="ORF">ACRE_038190</name>
</gene>
<dbReference type="EMBL" id="JPKY01000033">
    <property type="protein sequence ID" value="KFH45376.1"/>
    <property type="molecule type" value="Genomic_DNA"/>
</dbReference>
<accession>A0A086T7P4</accession>
<dbReference type="STRING" id="857340.A0A086T7P4"/>
<dbReference type="HOGENOM" id="CLU_1474753_0_0_1"/>
<protein>
    <submittedName>
        <fullName evidence="1">Uncharacterized protein</fullName>
    </submittedName>
</protein>
<comment type="caution">
    <text evidence="1">The sequence shown here is derived from an EMBL/GenBank/DDBJ whole genome shotgun (WGS) entry which is preliminary data.</text>
</comment>
<sequence>MAQHELFQGNSVLIRPSTTSLLPKDANITSAHFYSYIAPEGYFSFGWWLSATPETNFSHCAPDKPYDWYEYSSSGGCNSTTGVCNVHALNYPSGPPMTADIDTNYVAWLVNIGSRAIGNLAISYFDEAQGTFAVGSRRYISGPGLGADEGQECLQSFETLQGIQKQWKLPLKFNLTNPCQTLP</sequence>
<dbReference type="Proteomes" id="UP000029964">
    <property type="component" value="Unassembled WGS sequence"/>
</dbReference>
<evidence type="ECO:0000313" key="2">
    <source>
        <dbReference type="Proteomes" id="UP000029964"/>
    </source>
</evidence>
<dbReference type="AlphaFoldDB" id="A0A086T7P4"/>
<dbReference type="OrthoDB" id="4392204at2759"/>
<keyword evidence="2" id="KW-1185">Reference proteome</keyword>
<name>A0A086T7P4_HAPC1</name>
<reference evidence="2" key="1">
    <citation type="journal article" date="2014" name="Genome Announc.">
        <title>Genome sequence and annotation of Acremonium chrysogenum, producer of the beta-lactam antibiotic cephalosporin C.</title>
        <authorList>
            <person name="Terfehr D."/>
            <person name="Dahlmann T.A."/>
            <person name="Specht T."/>
            <person name="Zadra I."/>
            <person name="Kuernsteiner H."/>
            <person name="Kueck U."/>
        </authorList>
    </citation>
    <scope>NUCLEOTIDE SEQUENCE [LARGE SCALE GENOMIC DNA]</scope>
    <source>
        <strain evidence="2">ATCC 11550 / CBS 779.69 / DSM 880 / IAM 14645 / JCM 23072 / IMI 49137</strain>
    </source>
</reference>
<organism evidence="1 2">
    <name type="scientific">Hapsidospora chrysogenum (strain ATCC 11550 / CBS 779.69 / DSM 880 / IAM 14645 / JCM 23072 / IMI 49137)</name>
    <name type="common">Acremonium chrysogenum</name>
    <dbReference type="NCBI Taxonomy" id="857340"/>
    <lineage>
        <taxon>Eukaryota</taxon>
        <taxon>Fungi</taxon>
        <taxon>Dikarya</taxon>
        <taxon>Ascomycota</taxon>
        <taxon>Pezizomycotina</taxon>
        <taxon>Sordariomycetes</taxon>
        <taxon>Hypocreomycetidae</taxon>
        <taxon>Hypocreales</taxon>
        <taxon>Bionectriaceae</taxon>
        <taxon>Hapsidospora</taxon>
    </lineage>
</organism>
<proteinExistence type="predicted"/>